<evidence type="ECO:0000256" key="2">
    <source>
        <dbReference type="ARBA" id="ARBA00022670"/>
    </source>
</evidence>
<organism evidence="6 7">
    <name type="scientific">Puccinia coronata f. sp. avenae</name>
    <dbReference type="NCBI Taxonomy" id="200324"/>
    <lineage>
        <taxon>Eukaryota</taxon>
        <taxon>Fungi</taxon>
        <taxon>Dikarya</taxon>
        <taxon>Basidiomycota</taxon>
        <taxon>Pucciniomycotina</taxon>
        <taxon>Pucciniomycetes</taxon>
        <taxon>Pucciniales</taxon>
        <taxon>Pucciniaceae</taxon>
        <taxon>Puccinia</taxon>
    </lineage>
</organism>
<evidence type="ECO:0000256" key="1">
    <source>
        <dbReference type="ARBA" id="ARBA00010193"/>
    </source>
</evidence>
<reference evidence="6 7" key="1">
    <citation type="submission" date="2017-11" db="EMBL/GenBank/DDBJ databases">
        <title>De novo assembly and phasing of dikaryotic genomes from two isolates of Puccinia coronata f. sp. avenae, the causal agent of oat crown rust.</title>
        <authorList>
            <person name="Miller M.E."/>
            <person name="Zhang Y."/>
            <person name="Omidvar V."/>
            <person name="Sperschneider J."/>
            <person name="Schwessinger B."/>
            <person name="Raley C."/>
            <person name="Palmer J.M."/>
            <person name="Garnica D."/>
            <person name="Upadhyaya N."/>
            <person name="Rathjen J."/>
            <person name="Taylor J.M."/>
            <person name="Park R.F."/>
            <person name="Dodds P.N."/>
            <person name="Hirsch C.D."/>
            <person name="Kianian S.F."/>
            <person name="Figueroa M."/>
        </authorList>
    </citation>
    <scope>NUCLEOTIDE SEQUENCE [LARGE SCALE GENOMIC DNA]</scope>
    <source>
        <strain evidence="6">12SD80</strain>
    </source>
</reference>
<dbReference type="InterPro" id="IPR038765">
    <property type="entry name" value="Papain-like_cys_pep_sf"/>
</dbReference>
<evidence type="ECO:0008006" key="8">
    <source>
        <dbReference type="Google" id="ProtNLM"/>
    </source>
</evidence>
<sequence>MRILKILSRSSPVGPLGKRPRETKSRLSPSTHQLKAISSKLLNQAERIKSSRPQLSLRAPIRDRTSSEAQDVVLRRSQTINGLKFQPWSTSDPVSSKGSSYHSQLALLQPALSPVQKQAFLKWSSIKEVNPGLKVYDPDALDPTDIVQDVVKDCSLIAAFSVLINHAKRFQSKVPKCFSNISSSILYQIYNWHPSHDFSSMPHVSEEARRIPGGVGRWNLQSQTIP</sequence>
<proteinExistence type="inferred from homology"/>
<evidence type="ECO:0000256" key="3">
    <source>
        <dbReference type="ARBA" id="ARBA00022801"/>
    </source>
</evidence>
<dbReference type="GO" id="GO:0004197">
    <property type="term" value="F:cysteine-type endopeptidase activity"/>
    <property type="evidence" value="ECO:0007669"/>
    <property type="project" value="TreeGrafter"/>
</dbReference>
<dbReference type="Proteomes" id="UP000235392">
    <property type="component" value="Unassembled WGS sequence"/>
</dbReference>
<dbReference type="GO" id="GO:0006508">
    <property type="term" value="P:proteolysis"/>
    <property type="evidence" value="ECO:0007669"/>
    <property type="project" value="UniProtKB-KW"/>
</dbReference>
<evidence type="ECO:0000313" key="7">
    <source>
        <dbReference type="Proteomes" id="UP000235392"/>
    </source>
</evidence>
<keyword evidence="2" id="KW-0645">Protease</keyword>
<evidence type="ECO:0000256" key="4">
    <source>
        <dbReference type="ARBA" id="ARBA00022807"/>
    </source>
</evidence>
<name>A0A2N5RTZ8_9BASI</name>
<dbReference type="SUPFAM" id="SSF54001">
    <property type="entry name" value="Cysteine proteinases"/>
    <property type="match status" value="1"/>
</dbReference>
<dbReference type="PANTHER" id="PTHR46143">
    <property type="entry name" value="CALPAIN-7"/>
    <property type="match status" value="1"/>
</dbReference>
<comment type="similarity">
    <text evidence="1">Belongs to the peptidase C2 family. PalB/RIM13 subfamily.</text>
</comment>
<keyword evidence="4" id="KW-0788">Thiol protease</keyword>
<gene>
    <name evidence="6" type="ORF">PCASD_26129</name>
</gene>
<evidence type="ECO:0000256" key="5">
    <source>
        <dbReference type="SAM" id="MobiDB-lite"/>
    </source>
</evidence>
<dbReference type="AlphaFoldDB" id="A0A2N5RTZ8"/>
<keyword evidence="3" id="KW-0378">Hydrolase</keyword>
<protein>
    <recommendedName>
        <fullName evidence="8">Calpain catalytic domain-containing protein</fullName>
    </recommendedName>
</protein>
<dbReference type="InterPro" id="IPR051297">
    <property type="entry name" value="PalB/RIM13"/>
</dbReference>
<dbReference type="EMBL" id="PGCI01001584">
    <property type="protein sequence ID" value="PLW04412.1"/>
    <property type="molecule type" value="Genomic_DNA"/>
</dbReference>
<accession>A0A2N5RTZ8</accession>
<feature type="region of interest" description="Disordered" evidence="5">
    <location>
        <begin position="9"/>
        <end position="33"/>
    </location>
</feature>
<comment type="caution">
    <text evidence="6">The sequence shown here is derived from an EMBL/GenBank/DDBJ whole genome shotgun (WGS) entry which is preliminary data.</text>
</comment>
<evidence type="ECO:0000313" key="6">
    <source>
        <dbReference type="EMBL" id="PLW04412.1"/>
    </source>
</evidence>
<dbReference type="PANTHER" id="PTHR46143:SF1">
    <property type="entry name" value="CALPAIN-7"/>
    <property type="match status" value="1"/>
</dbReference>